<evidence type="ECO:0000256" key="8">
    <source>
        <dbReference type="ARBA" id="ARBA00030117"/>
    </source>
</evidence>
<dbReference type="OrthoDB" id="6401214at2"/>
<dbReference type="STRING" id="1219077.VAZ01S_068_00040"/>
<evidence type="ECO:0000256" key="6">
    <source>
        <dbReference type="ARBA" id="ARBA00023163"/>
    </source>
</evidence>
<dbReference type="InterPro" id="IPR007412">
    <property type="entry name" value="FlgM"/>
</dbReference>
<keyword evidence="6" id="KW-0804">Transcription</keyword>
<dbReference type="eggNOG" id="COG2747">
    <property type="taxonomic scope" value="Bacteria"/>
</dbReference>
<reference evidence="11 12" key="1">
    <citation type="submission" date="2013-09" db="EMBL/GenBank/DDBJ databases">
        <title>Whole genome shotgun sequence of Vibrio azureus NBRC 104587.</title>
        <authorList>
            <person name="Isaki S."/>
            <person name="Hosoyama A."/>
            <person name="Numata M."/>
            <person name="Hashimoto M."/>
            <person name="Hosoyama Y."/>
            <person name="Tsuchikane K."/>
            <person name="Noguchi M."/>
            <person name="Hirakata S."/>
            <person name="Ichikawa N."/>
            <person name="Ohji S."/>
            <person name="Yamazoe A."/>
            <person name="Fujita N."/>
        </authorList>
    </citation>
    <scope>NUCLEOTIDE SEQUENCE [LARGE SCALE GENOMIC DNA]</scope>
    <source>
        <strain evidence="11 12">NBRC 104587</strain>
    </source>
</reference>
<keyword evidence="4" id="KW-1005">Bacterial flagellum biogenesis</keyword>
<feature type="domain" description="Anti-sigma-28 factor FlgM C-terminal" evidence="10">
    <location>
        <begin position="44"/>
        <end position="84"/>
    </location>
</feature>
<organism evidence="11 12">
    <name type="scientific">Vibrio azureus NBRC 104587</name>
    <dbReference type="NCBI Taxonomy" id="1219077"/>
    <lineage>
        <taxon>Bacteria</taxon>
        <taxon>Pseudomonadati</taxon>
        <taxon>Pseudomonadota</taxon>
        <taxon>Gammaproteobacteria</taxon>
        <taxon>Vibrionales</taxon>
        <taxon>Vibrionaceae</taxon>
        <taxon>Vibrio</taxon>
    </lineage>
</organism>
<dbReference type="Pfam" id="PF04316">
    <property type="entry name" value="FlgM"/>
    <property type="match status" value="1"/>
</dbReference>
<gene>
    <name evidence="11" type="ORF">VAZ01S_068_00040</name>
</gene>
<evidence type="ECO:0000256" key="4">
    <source>
        <dbReference type="ARBA" id="ARBA00022795"/>
    </source>
</evidence>
<dbReference type="Proteomes" id="UP000016567">
    <property type="component" value="Unassembled WGS sequence"/>
</dbReference>
<evidence type="ECO:0000313" key="11">
    <source>
        <dbReference type="EMBL" id="GAD77252.1"/>
    </source>
</evidence>
<comment type="function">
    <text evidence="7">Responsible for the coupling of flagellin expression to flagellar assembly by preventing expression of the flagellin genes when a component of the middle class of proteins is defective. It negatively regulates flagellar genes by inhibiting the activity of FliA by directly binding to FliA.</text>
</comment>
<dbReference type="NCBIfam" id="TIGR03824">
    <property type="entry name" value="FlgM_jcvi"/>
    <property type="match status" value="1"/>
</dbReference>
<evidence type="ECO:0000256" key="2">
    <source>
        <dbReference type="ARBA" id="ARBA00017823"/>
    </source>
</evidence>
<keyword evidence="5" id="KW-0805">Transcription regulation</keyword>
<sequence length="93" mass="10329">MKIDKVTGGHIAQTKFQQATKQPMDSPDEKTIHEPIMQVNTAAIENAQSAMNALPDIDMAKVEKIKDSLQRGELELNTEALSRAVMQFHTGHE</sequence>
<comment type="similarity">
    <text evidence="1">Belongs to the FlgM family.</text>
</comment>
<feature type="compositionally biased region" description="Polar residues" evidence="9">
    <location>
        <begin position="14"/>
        <end position="23"/>
    </location>
</feature>
<evidence type="ECO:0000313" key="12">
    <source>
        <dbReference type="Proteomes" id="UP000016567"/>
    </source>
</evidence>
<dbReference type="EMBL" id="BATL01000068">
    <property type="protein sequence ID" value="GAD77252.1"/>
    <property type="molecule type" value="Genomic_DNA"/>
</dbReference>
<name>U3AVJ7_9VIBR</name>
<dbReference type="RefSeq" id="WP_021710992.1">
    <property type="nucleotide sequence ID" value="NZ_BAOB01000260.1"/>
</dbReference>
<evidence type="ECO:0000259" key="10">
    <source>
        <dbReference type="Pfam" id="PF04316"/>
    </source>
</evidence>
<evidence type="ECO:0000256" key="7">
    <source>
        <dbReference type="ARBA" id="ARBA00024739"/>
    </source>
</evidence>
<evidence type="ECO:0000256" key="3">
    <source>
        <dbReference type="ARBA" id="ARBA00022491"/>
    </source>
</evidence>
<comment type="caution">
    <text evidence="11">The sequence shown here is derived from an EMBL/GenBank/DDBJ whole genome shotgun (WGS) entry which is preliminary data.</text>
</comment>
<accession>U3AVJ7</accession>
<evidence type="ECO:0000256" key="9">
    <source>
        <dbReference type="SAM" id="MobiDB-lite"/>
    </source>
</evidence>
<dbReference type="SUPFAM" id="SSF101498">
    <property type="entry name" value="Anti-sigma factor FlgM"/>
    <property type="match status" value="1"/>
</dbReference>
<feature type="region of interest" description="Disordered" evidence="9">
    <location>
        <begin position="1"/>
        <end position="29"/>
    </location>
</feature>
<dbReference type="AlphaFoldDB" id="U3AVJ7"/>
<evidence type="ECO:0000256" key="1">
    <source>
        <dbReference type="ARBA" id="ARBA00005322"/>
    </source>
</evidence>
<proteinExistence type="inferred from homology"/>
<evidence type="ECO:0000256" key="5">
    <source>
        <dbReference type="ARBA" id="ARBA00023015"/>
    </source>
</evidence>
<dbReference type="InterPro" id="IPR031316">
    <property type="entry name" value="FlgM_C"/>
</dbReference>
<dbReference type="GO" id="GO:0044781">
    <property type="term" value="P:bacterial-type flagellum organization"/>
    <property type="evidence" value="ECO:0007669"/>
    <property type="project" value="UniProtKB-KW"/>
</dbReference>
<protein>
    <recommendedName>
        <fullName evidence="2">Negative regulator of flagellin synthesis</fullName>
    </recommendedName>
    <alternativeName>
        <fullName evidence="8">Anti-sigma-28 factor</fullName>
    </alternativeName>
</protein>
<dbReference type="GO" id="GO:0045892">
    <property type="term" value="P:negative regulation of DNA-templated transcription"/>
    <property type="evidence" value="ECO:0007669"/>
    <property type="project" value="InterPro"/>
</dbReference>
<dbReference type="InterPro" id="IPR035890">
    <property type="entry name" value="Anti-sigma-28_factor_FlgM_sf"/>
</dbReference>
<keyword evidence="12" id="KW-1185">Reference proteome</keyword>
<keyword evidence="3" id="KW-0678">Repressor</keyword>